<evidence type="ECO:0000256" key="1">
    <source>
        <dbReference type="ARBA" id="ARBA00023016"/>
    </source>
</evidence>
<reference evidence="7 8" key="1">
    <citation type="submission" date="2018-05" db="EMBL/GenBank/DDBJ databases">
        <title>Coraliomargarita sinensis sp. nov., isolated from a marine solar saltern.</title>
        <authorList>
            <person name="Zhou L.Y."/>
        </authorList>
    </citation>
    <scope>NUCLEOTIDE SEQUENCE [LARGE SCALE GENOMIC DNA]</scope>
    <source>
        <strain evidence="7 8">WN38</strain>
    </source>
</reference>
<evidence type="ECO:0000313" key="7">
    <source>
        <dbReference type="EMBL" id="PXA03584.1"/>
    </source>
</evidence>
<dbReference type="InterPro" id="IPR007052">
    <property type="entry name" value="CS_dom"/>
</dbReference>
<evidence type="ECO:0000256" key="2">
    <source>
        <dbReference type="PROSITE-ProRule" id="PRU00285"/>
    </source>
</evidence>
<dbReference type="InParanoid" id="A0A317ZDY8"/>
<evidence type="ECO:0000256" key="4">
    <source>
        <dbReference type="SAM" id="MobiDB-lite"/>
    </source>
</evidence>
<evidence type="ECO:0000259" key="6">
    <source>
        <dbReference type="PROSITE" id="PS51203"/>
    </source>
</evidence>
<dbReference type="PROSITE" id="PS51203">
    <property type="entry name" value="CS"/>
    <property type="match status" value="1"/>
</dbReference>
<dbReference type="CDD" id="cd06464">
    <property type="entry name" value="ACD_sHsps-like"/>
    <property type="match status" value="1"/>
</dbReference>
<comment type="caution">
    <text evidence="7">The sequence shown here is derived from an EMBL/GenBank/DDBJ whole genome shotgun (WGS) entry which is preliminary data.</text>
</comment>
<gene>
    <name evidence="7" type="ORF">DDZ13_11425</name>
</gene>
<protein>
    <submittedName>
        <fullName evidence="7">Uncharacterized protein</fullName>
    </submittedName>
</protein>
<evidence type="ECO:0000313" key="8">
    <source>
        <dbReference type="Proteomes" id="UP000247099"/>
    </source>
</evidence>
<dbReference type="InterPro" id="IPR008978">
    <property type="entry name" value="HSP20-like_chaperone"/>
</dbReference>
<dbReference type="Gene3D" id="2.60.40.790">
    <property type="match status" value="1"/>
</dbReference>
<comment type="similarity">
    <text evidence="2 3">Belongs to the small heat shock protein (HSP20) family.</text>
</comment>
<accession>A0A317ZDY8</accession>
<evidence type="ECO:0000259" key="5">
    <source>
        <dbReference type="PROSITE" id="PS01031"/>
    </source>
</evidence>
<sequence length="129" mass="14436">MSSTELQTSTATEATPTKSQARTWRRPAYDVSENEDAFNVRVNLPGVSRDGLDISIEDETLSITGSRAEVLPEGWRPLRREMPVGDYRLELRLNVAVNEDKIKAKVEDGVLDLTLPKADEVKPRKIKVS</sequence>
<organism evidence="7 8">
    <name type="scientific">Coraliomargarita sinensis</name>
    <dbReference type="NCBI Taxonomy" id="2174842"/>
    <lineage>
        <taxon>Bacteria</taxon>
        <taxon>Pseudomonadati</taxon>
        <taxon>Verrucomicrobiota</taxon>
        <taxon>Opitutia</taxon>
        <taxon>Puniceicoccales</taxon>
        <taxon>Coraliomargaritaceae</taxon>
        <taxon>Coraliomargarita</taxon>
    </lineage>
</organism>
<feature type="compositionally biased region" description="Polar residues" evidence="4">
    <location>
        <begin position="1"/>
        <end position="22"/>
    </location>
</feature>
<dbReference type="PROSITE" id="PS01031">
    <property type="entry name" value="SHSP"/>
    <property type="match status" value="1"/>
</dbReference>
<evidence type="ECO:0000256" key="3">
    <source>
        <dbReference type="RuleBase" id="RU003616"/>
    </source>
</evidence>
<dbReference type="RefSeq" id="WP_110131584.1">
    <property type="nucleotide sequence ID" value="NZ_QHJQ01000008.1"/>
</dbReference>
<dbReference type="OrthoDB" id="9788892at2"/>
<keyword evidence="8" id="KW-1185">Reference proteome</keyword>
<dbReference type="SUPFAM" id="SSF49764">
    <property type="entry name" value="HSP20-like chaperones"/>
    <property type="match status" value="1"/>
</dbReference>
<keyword evidence="1" id="KW-0346">Stress response</keyword>
<feature type="domain" description="CS" evidence="6">
    <location>
        <begin position="24"/>
        <end position="126"/>
    </location>
</feature>
<feature type="domain" description="SHSP" evidence="5">
    <location>
        <begin position="20"/>
        <end position="129"/>
    </location>
</feature>
<dbReference type="Pfam" id="PF00011">
    <property type="entry name" value="HSP20"/>
    <property type="match status" value="1"/>
</dbReference>
<dbReference type="InterPro" id="IPR002068">
    <property type="entry name" value="A-crystallin/Hsp20_dom"/>
</dbReference>
<dbReference type="EMBL" id="QHJQ01000008">
    <property type="protein sequence ID" value="PXA03584.1"/>
    <property type="molecule type" value="Genomic_DNA"/>
</dbReference>
<dbReference type="PANTHER" id="PTHR46733:SF4">
    <property type="entry name" value="HEAT SHOCK PROTEIN 21, CHLOROPLASTIC"/>
    <property type="match status" value="1"/>
</dbReference>
<dbReference type="AlphaFoldDB" id="A0A317ZDY8"/>
<feature type="region of interest" description="Disordered" evidence="4">
    <location>
        <begin position="1"/>
        <end position="28"/>
    </location>
</feature>
<proteinExistence type="inferred from homology"/>
<name>A0A317ZDY8_9BACT</name>
<dbReference type="InterPro" id="IPR044587">
    <property type="entry name" value="HSP21-like"/>
</dbReference>
<dbReference type="PANTHER" id="PTHR46733">
    <property type="entry name" value="26.5 KDA HEAT SHOCK PROTEIN, MITOCHONDRIAL"/>
    <property type="match status" value="1"/>
</dbReference>
<dbReference type="Proteomes" id="UP000247099">
    <property type="component" value="Unassembled WGS sequence"/>
</dbReference>
<dbReference type="GO" id="GO:0009408">
    <property type="term" value="P:response to heat"/>
    <property type="evidence" value="ECO:0007669"/>
    <property type="project" value="InterPro"/>
</dbReference>